<organism evidence="1 2">
    <name type="scientific">Haematococcus lacustris</name>
    <name type="common">Green alga</name>
    <name type="synonym">Haematococcus pluvialis</name>
    <dbReference type="NCBI Taxonomy" id="44745"/>
    <lineage>
        <taxon>Eukaryota</taxon>
        <taxon>Viridiplantae</taxon>
        <taxon>Chlorophyta</taxon>
        <taxon>core chlorophytes</taxon>
        <taxon>Chlorophyceae</taxon>
        <taxon>CS clade</taxon>
        <taxon>Chlamydomonadales</taxon>
        <taxon>Haematococcaceae</taxon>
        <taxon>Haematococcus</taxon>
    </lineage>
</organism>
<protein>
    <submittedName>
        <fullName evidence="1">Uncharacterized protein</fullName>
    </submittedName>
</protein>
<gene>
    <name evidence="1" type="ORF">HaLaN_12135</name>
</gene>
<name>A0A699Z9M5_HAELA</name>
<evidence type="ECO:0000313" key="2">
    <source>
        <dbReference type="Proteomes" id="UP000485058"/>
    </source>
</evidence>
<comment type="caution">
    <text evidence="1">The sequence shown here is derived from an EMBL/GenBank/DDBJ whole genome shotgun (WGS) entry which is preliminary data.</text>
</comment>
<dbReference type="EMBL" id="BLLF01000906">
    <property type="protein sequence ID" value="GFH15828.1"/>
    <property type="molecule type" value="Genomic_DNA"/>
</dbReference>
<dbReference type="Proteomes" id="UP000485058">
    <property type="component" value="Unassembled WGS sequence"/>
</dbReference>
<accession>A0A699Z9M5</accession>
<reference evidence="1 2" key="1">
    <citation type="submission" date="2020-02" db="EMBL/GenBank/DDBJ databases">
        <title>Draft genome sequence of Haematococcus lacustris strain NIES-144.</title>
        <authorList>
            <person name="Morimoto D."/>
            <person name="Nakagawa S."/>
            <person name="Yoshida T."/>
            <person name="Sawayama S."/>
        </authorList>
    </citation>
    <scope>NUCLEOTIDE SEQUENCE [LARGE SCALE GENOMIC DNA]</scope>
    <source>
        <strain evidence="1 2">NIES-144</strain>
    </source>
</reference>
<keyword evidence="2" id="KW-1185">Reference proteome</keyword>
<sequence length="114" mass="12517">MEALVRDKGAVSAADLDDDLNGYFMRDKDQGAKHLDQSAMYTTEAPSAAPLLTTNPTYPTSSTKLIQQGITCWTVGNLTQLLQTYCSILGRTLDDYKPHTGGTFPTDHWAPHQN</sequence>
<dbReference type="AlphaFoldDB" id="A0A699Z9M5"/>
<proteinExistence type="predicted"/>
<evidence type="ECO:0000313" key="1">
    <source>
        <dbReference type="EMBL" id="GFH15828.1"/>
    </source>
</evidence>